<evidence type="ECO:0000313" key="9">
    <source>
        <dbReference type="Proteomes" id="UP000250079"/>
    </source>
</evidence>
<keyword evidence="5" id="KW-1278">Translocase</keyword>
<proteinExistence type="predicted"/>
<dbReference type="PANTHER" id="PTHR43499">
    <property type="entry name" value="ABC TRANSPORTER I FAMILY MEMBER 1"/>
    <property type="match status" value="1"/>
</dbReference>
<dbReference type="InterPro" id="IPR003439">
    <property type="entry name" value="ABC_transporter-like_ATP-bd"/>
</dbReference>
<evidence type="ECO:0000256" key="5">
    <source>
        <dbReference type="ARBA" id="ARBA00022967"/>
    </source>
</evidence>
<dbReference type="GO" id="GO:0005524">
    <property type="term" value="F:ATP binding"/>
    <property type="evidence" value="ECO:0007669"/>
    <property type="project" value="UniProtKB-KW"/>
</dbReference>
<keyword evidence="2" id="KW-0547">Nucleotide-binding</keyword>
<protein>
    <submittedName>
        <fullName evidence="8">Cytochrome c biogenesis ATP-binding export protein CcmA</fullName>
        <ecNumber evidence="8">3.6.3.41</ecNumber>
    </submittedName>
</protein>
<organism evidence="8 9">
    <name type="scientific">Granulosicoccus antarcticus IMCC3135</name>
    <dbReference type="NCBI Taxonomy" id="1192854"/>
    <lineage>
        <taxon>Bacteria</taxon>
        <taxon>Pseudomonadati</taxon>
        <taxon>Pseudomonadota</taxon>
        <taxon>Gammaproteobacteria</taxon>
        <taxon>Chromatiales</taxon>
        <taxon>Granulosicoccaceae</taxon>
        <taxon>Granulosicoccus</taxon>
    </lineage>
</organism>
<evidence type="ECO:0000256" key="6">
    <source>
        <dbReference type="ARBA" id="ARBA00023136"/>
    </source>
</evidence>
<name>A0A2Z2NYE1_9GAMM</name>
<dbReference type="SMART" id="SM00382">
    <property type="entry name" value="AAA"/>
    <property type="match status" value="1"/>
</dbReference>
<dbReference type="KEGG" id="gai:IMCC3135_24420"/>
<dbReference type="InterPro" id="IPR005895">
    <property type="entry name" value="ABC_transptr_haem_export_CcmA"/>
</dbReference>
<evidence type="ECO:0000259" key="7">
    <source>
        <dbReference type="PROSITE" id="PS50893"/>
    </source>
</evidence>
<dbReference type="InterPro" id="IPR027417">
    <property type="entry name" value="P-loop_NTPase"/>
</dbReference>
<dbReference type="EC" id="3.6.3.41" evidence="8"/>
<keyword evidence="4 8" id="KW-0067">ATP-binding</keyword>
<dbReference type="Pfam" id="PF00005">
    <property type="entry name" value="ABC_tran"/>
    <property type="match status" value="1"/>
</dbReference>
<keyword evidence="6" id="KW-0472">Membrane</keyword>
<sequence>MSALLTATGMTIWRGDNLLVDAVDVCVPPGSIVQIQGTNGSGKTTLLKALIGLAEYDEGEIYWRGQPVRKVRDELYASLLYLGHRAGISAGLTPLENLLALCPELSAGNQGLDGARDGARYRITQVLDELGIADRIDLPCAALSAGQQRRISLARLRLQSALLWVLDEPLTSLDANGYAWVKAQISRHVSAGGAVMFTTHQPLSFDPIPVQTILLSDNG</sequence>
<dbReference type="OrthoDB" id="9800654at2"/>
<dbReference type="GO" id="GO:0022857">
    <property type="term" value="F:transmembrane transporter activity"/>
    <property type="evidence" value="ECO:0007669"/>
    <property type="project" value="InterPro"/>
</dbReference>
<dbReference type="AlphaFoldDB" id="A0A2Z2NYE1"/>
<gene>
    <name evidence="8" type="primary">ccmA</name>
    <name evidence="8" type="ORF">IMCC3135_24420</name>
</gene>
<keyword evidence="1" id="KW-0813">Transport</keyword>
<dbReference type="PANTHER" id="PTHR43499:SF1">
    <property type="entry name" value="ABC TRANSPORTER I FAMILY MEMBER 1"/>
    <property type="match status" value="1"/>
</dbReference>
<keyword evidence="3" id="KW-0201">Cytochrome c-type biogenesis</keyword>
<evidence type="ECO:0000256" key="2">
    <source>
        <dbReference type="ARBA" id="ARBA00022741"/>
    </source>
</evidence>
<dbReference type="GO" id="GO:0016887">
    <property type="term" value="F:ATP hydrolysis activity"/>
    <property type="evidence" value="ECO:0007669"/>
    <property type="project" value="InterPro"/>
</dbReference>
<dbReference type="Gene3D" id="3.40.50.300">
    <property type="entry name" value="P-loop containing nucleotide triphosphate hydrolases"/>
    <property type="match status" value="1"/>
</dbReference>
<evidence type="ECO:0000313" key="8">
    <source>
        <dbReference type="EMBL" id="ASJ74951.1"/>
    </source>
</evidence>
<keyword evidence="8" id="KW-0378">Hydrolase</keyword>
<dbReference type="GO" id="GO:0017004">
    <property type="term" value="P:cytochrome complex assembly"/>
    <property type="evidence" value="ECO:0007669"/>
    <property type="project" value="UniProtKB-KW"/>
</dbReference>
<evidence type="ECO:0000256" key="4">
    <source>
        <dbReference type="ARBA" id="ARBA00022840"/>
    </source>
</evidence>
<dbReference type="SUPFAM" id="SSF52540">
    <property type="entry name" value="P-loop containing nucleoside triphosphate hydrolases"/>
    <property type="match status" value="1"/>
</dbReference>
<evidence type="ECO:0000256" key="1">
    <source>
        <dbReference type="ARBA" id="ARBA00022448"/>
    </source>
</evidence>
<feature type="domain" description="ABC transporter" evidence="7">
    <location>
        <begin position="5"/>
        <end position="219"/>
    </location>
</feature>
<dbReference type="PROSITE" id="PS50893">
    <property type="entry name" value="ABC_TRANSPORTER_2"/>
    <property type="match status" value="1"/>
</dbReference>
<dbReference type="RefSeq" id="WP_088919920.1">
    <property type="nucleotide sequence ID" value="NZ_CP018632.1"/>
</dbReference>
<keyword evidence="9" id="KW-1185">Reference proteome</keyword>
<reference evidence="8 9" key="1">
    <citation type="submission" date="2016-12" db="EMBL/GenBank/DDBJ databases">
        <authorList>
            <person name="Song W.-J."/>
            <person name="Kurnit D.M."/>
        </authorList>
    </citation>
    <scope>NUCLEOTIDE SEQUENCE [LARGE SCALE GENOMIC DNA]</scope>
    <source>
        <strain evidence="8 9">IMCC3135</strain>
    </source>
</reference>
<dbReference type="NCBIfam" id="TIGR01189">
    <property type="entry name" value="ccmA"/>
    <property type="match status" value="1"/>
</dbReference>
<dbReference type="EMBL" id="CP018632">
    <property type="protein sequence ID" value="ASJ74951.1"/>
    <property type="molecule type" value="Genomic_DNA"/>
</dbReference>
<accession>A0A2Z2NYE1</accession>
<dbReference type="InterPro" id="IPR003593">
    <property type="entry name" value="AAA+_ATPase"/>
</dbReference>
<evidence type="ECO:0000256" key="3">
    <source>
        <dbReference type="ARBA" id="ARBA00022748"/>
    </source>
</evidence>
<dbReference type="NCBIfam" id="NF010061">
    <property type="entry name" value="PRK13538.1"/>
    <property type="match status" value="1"/>
</dbReference>
<dbReference type="Proteomes" id="UP000250079">
    <property type="component" value="Chromosome"/>
</dbReference>